<dbReference type="GO" id="GO:0005506">
    <property type="term" value="F:iron ion binding"/>
    <property type="evidence" value="ECO:0007669"/>
    <property type="project" value="InterPro"/>
</dbReference>
<evidence type="ECO:0000256" key="7">
    <source>
        <dbReference type="RuleBase" id="RU000461"/>
    </source>
</evidence>
<gene>
    <name evidence="8" type="ORF">GCM10010185_21470</name>
</gene>
<evidence type="ECO:0000256" key="5">
    <source>
        <dbReference type="ARBA" id="ARBA00023004"/>
    </source>
</evidence>
<evidence type="ECO:0000256" key="4">
    <source>
        <dbReference type="ARBA" id="ARBA00023002"/>
    </source>
</evidence>
<evidence type="ECO:0000313" key="8">
    <source>
        <dbReference type="EMBL" id="GGP49028.1"/>
    </source>
</evidence>
<protein>
    <submittedName>
        <fullName evidence="8">Cytochrome P450</fullName>
    </submittedName>
</protein>
<dbReference type="PROSITE" id="PS00086">
    <property type="entry name" value="CYTOCHROME_P450"/>
    <property type="match status" value="1"/>
</dbReference>
<name>A0A918AKJ4_9PSEU</name>
<dbReference type="EMBL" id="BMRG01000003">
    <property type="protein sequence ID" value="GGP49028.1"/>
    <property type="molecule type" value="Genomic_DNA"/>
</dbReference>
<dbReference type="CDD" id="cd11029">
    <property type="entry name" value="CYP107-like"/>
    <property type="match status" value="1"/>
</dbReference>
<dbReference type="PRINTS" id="PR00359">
    <property type="entry name" value="BP450"/>
</dbReference>
<dbReference type="Gene3D" id="1.10.630.10">
    <property type="entry name" value="Cytochrome P450"/>
    <property type="match status" value="1"/>
</dbReference>
<dbReference type="InterPro" id="IPR001128">
    <property type="entry name" value="Cyt_P450"/>
</dbReference>
<reference evidence="8" key="2">
    <citation type="submission" date="2020-09" db="EMBL/GenBank/DDBJ databases">
        <authorList>
            <person name="Sun Q."/>
            <person name="Ohkuma M."/>
        </authorList>
    </citation>
    <scope>NUCLEOTIDE SEQUENCE</scope>
    <source>
        <strain evidence="8">JCM 3313</strain>
    </source>
</reference>
<dbReference type="InterPro" id="IPR017972">
    <property type="entry name" value="Cyt_P450_CS"/>
</dbReference>
<dbReference type="InterPro" id="IPR002397">
    <property type="entry name" value="Cyt_P450_B"/>
</dbReference>
<keyword evidence="3 7" id="KW-0479">Metal-binding</keyword>
<evidence type="ECO:0000256" key="2">
    <source>
        <dbReference type="ARBA" id="ARBA00022617"/>
    </source>
</evidence>
<dbReference type="GO" id="GO:0020037">
    <property type="term" value="F:heme binding"/>
    <property type="evidence" value="ECO:0007669"/>
    <property type="project" value="InterPro"/>
</dbReference>
<dbReference type="InterPro" id="IPR036396">
    <property type="entry name" value="Cyt_P450_sf"/>
</dbReference>
<comment type="caution">
    <text evidence="8">The sequence shown here is derived from an EMBL/GenBank/DDBJ whole genome shotgun (WGS) entry which is preliminary data.</text>
</comment>
<comment type="similarity">
    <text evidence="1 7">Belongs to the cytochrome P450 family.</text>
</comment>
<keyword evidence="5 7" id="KW-0408">Iron</keyword>
<evidence type="ECO:0000256" key="6">
    <source>
        <dbReference type="ARBA" id="ARBA00023033"/>
    </source>
</evidence>
<dbReference type="GO" id="GO:0016705">
    <property type="term" value="F:oxidoreductase activity, acting on paired donors, with incorporation or reduction of molecular oxygen"/>
    <property type="evidence" value="ECO:0007669"/>
    <property type="project" value="InterPro"/>
</dbReference>
<sequence length="408" mass="45530">MGDATIEVPRLEQDYFDDPHSIHALMREQAAATQVVLQRGLKVWLVTRYEEARIALADPRFRKDIRDERLIDRHFVGDPADRVQFNDTLAHHMLNMDPPDHTRLRKLVTKAFTARRVEQLRPRVQQITDELLDAMDGKSEVELLDALAFPLPITVICEMLDVSMDDREQFREWSNTLVGGTDPIATRDAGAAMAEYLAKLVEHKRAHPGDDIFSALVHASDEDDQLNNAELIAMAFLLLIAGHETTVNLIGNGTYHLLRNPDQLAALRADRSLLPNAIEEFLRLEGPVNQATVRYTAEEVELGGTVIPAEELVFVALSSANRDPNRFPDADKLDITRPAGGHLAFGHGVHYCLGAPLARMEGEIAIGSLLDRFDLSLAADPDTLRWREGTLIRGLYSLPVNLAPRGAR</sequence>
<evidence type="ECO:0000313" key="9">
    <source>
        <dbReference type="Proteomes" id="UP000639606"/>
    </source>
</evidence>
<dbReference type="RefSeq" id="WP_229795401.1">
    <property type="nucleotide sequence ID" value="NZ_BMRG01000003.1"/>
</dbReference>
<dbReference type="GO" id="GO:0004497">
    <property type="term" value="F:monooxygenase activity"/>
    <property type="evidence" value="ECO:0007669"/>
    <property type="project" value="UniProtKB-KW"/>
</dbReference>
<keyword evidence="6 7" id="KW-0503">Monooxygenase</keyword>
<evidence type="ECO:0000256" key="3">
    <source>
        <dbReference type="ARBA" id="ARBA00022723"/>
    </source>
</evidence>
<dbReference type="AlphaFoldDB" id="A0A918AKJ4"/>
<keyword evidence="9" id="KW-1185">Reference proteome</keyword>
<evidence type="ECO:0000256" key="1">
    <source>
        <dbReference type="ARBA" id="ARBA00010617"/>
    </source>
</evidence>
<dbReference type="PANTHER" id="PTHR46696">
    <property type="entry name" value="P450, PUTATIVE (EUROFUNG)-RELATED"/>
    <property type="match status" value="1"/>
</dbReference>
<dbReference type="PANTHER" id="PTHR46696:SF1">
    <property type="entry name" value="CYTOCHROME P450 YJIB-RELATED"/>
    <property type="match status" value="1"/>
</dbReference>
<keyword evidence="4 7" id="KW-0560">Oxidoreductase</keyword>
<proteinExistence type="inferred from homology"/>
<dbReference type="Pfam" id="PF00067">
    <property type="entry name" value="p450"/>
    <property type="match status" value="1"/>
</dbReference>
<reference evidence="8" key="1">
    <citation type="journal article" date="2014" name="Int. J. Syst. Evol. Microbiol.">
        <title>Complete genome sequence of Corynebacterium casei LMG S-19264T (=DSM 44701T), isolated from a smear-ripened cheese.</title>
        <authorList>
            <consortium name="US DOE Joint Genome Institute (JGI-PGF)"/>
            <person name="Walter F."/>
            <person name="Albersmeier A."/>
            <person name="Kalinowski J."/>
            <person name="Ruckert C."/>
        </authorList>
    </citation>
    <scope>NUCLEOTIDE SEQUENCE</scope>
    <source>
        <strain evidence="8">JCM 3313</strain>
    </source>
</reference>
<accession>A0A918AKJ4</accession>
<dbReference type="FunFam" id="1.10.630.10:FF:000018">
    <property type="entry name" value="Cytochrome P450 monooxygenase"/>
    <property type="match status" value="1"/>
</dbReference>
<organism evidence="8 9">
    <name type="scientific">Saccharothrix coeruleofusca</name>
    <dbReference type="NCBI Taxonomy" id="33919"/>
    <lineage>
        <taxon>Bacteria</taxon>
        <taxon>Bacillati</taxon>
        <taxon>Actinomycetota</taxon>
        <taxon>Actinomycetes</taxon>
        <taxon>Pseudonocardiales</taxon>
        <taxon>Pseudonocardiaceae</taxon>
        <taxon>Saccharothrix</taxon>
    </lineage>
</organism>
<dbReference type="SUPFAM" id="SSF48264">
    <property type="entry name" value="Cytochrome P450"/>
    <property type="match status" value="1"/>
</dbReference>
<keyword evidence="2 7" id="KW-0349">Heme</keyword>
<dbReference type="Proteomes" id="UP000639606">
    <property type="component" value="Unassembled WGS sequence"/>
</dbReference>